<dbReference type="InterPro" id="IPR015422">
    <property type="entry name" value="PyrdxlP-dep_Trfase_small"/>
</dbReference>
<evidence type="ECO:0000313" key="5">
    <source>
        <dbReference type="Proteomes" id="UP001552527"/>
    </source>
</evidence>
<protein>
    <submittedName>
        <fullName evidence="4">DegT/DnrJ/EryC1/StrS family aminotransferase</fullName>
        <ecNumber evidence="4">2.6.1.-</ecNumber>
    </submittedName>
</protein>
<comment type="similarity">
    <text evidence="2 3">Belongs to the DegT/DnrJ/EryC1 family.</text>
</comment>
<dbReference type="PANTHER" id="PTHR30244">
    <property type="entry name" value="TRANSAMINASE"/>
    <property type="match status" value="1"/>
</dbReference>
<sequence>MTAPAPAPARRVAFHDLRDLHGLDGVQERIDAAVLRVARSGRYLLGPELLAFEEEFARYCENEHCVGVASGLDALELTLRALEVGPGDEVIVPGHTYIATWLAVTAVGARPVPVEPEADSYLIDPERLAAALTPRTRAVVPVHPYGHPADLDAIEAVAAPRGIPVVEDAAQAHGARYQGRRAGSRYAAAFSFYPGKNLGALGDAGAVVTSDARLAERVRLLRNYGSRVKYRHEVPGRNSRLDEIQAAALRVKLPYLDGWNARRAEVAARYTEGLAGLPGLAVPVVRPWAEPVWHQYVVRAARRAELVQALEAAGVETLVHYPVAVHRSPAYAGAVTGPLPRCERLAGEVLSLPMGPQLTAQDVTAVIAAVREATENSHD</sequence>
<evidence type="ECO:0000256" key="1">
    <source>
        <dbReference type="ARBA" id="ARBA00022898"/>
    </source>
</evidence>
<evidence type="ECO:0000256" key="3">
    <source>
        <dbReference type="RuleBase" id="RU004508"/>
    </source>
</evidence>
<dbReference type="InterPro" id="IPR015421">
    <property type="entry name" value="PyrdxlP-dep_Trfase_major"/>
</dbReference>
<dbReference type="InterPro" id="IPR015424">
    <property type="entry name" value="PyrdxlP-dep_Trfase"/>
</dbReference>
<dbReference type="InterPro" id="IPR000653">
    <property type="entry name" value="DegT/StrS_aminotransferase"/>
</dbReference>
<evidence type="ECO:0000313" key="4">
    <source>
        <dbReference type="EMBL" id="MEV5246585.1"/>
    </source>
</evidence>
<keyword evidence="5" id="KW-1185">Reference proteome</keyword>
<keyword evidence="1 3" id="KW-0663">Pyridoxal phosphate</keyword>
<evidence type="ECO:0000256" key="2">
    <source>
        <dbReference type="ARBA" id="ARBA00037999"/>
    </source>
</evidence>
<dbReference type="EC" id="2.6.1.-" evidence="4"/>
<keyword evidence="4" id="KW-0808">Transferase</keyword>
<reference evidence="4 5" key="1">
    <citation type="submission" date="2024-06" db="EMBL/GenBank/DDBJ databases">
        <title>The Natural Products Discovery Center: Release of the First 8490 Sequenced Strains for Exploring Actinobacteria Biosynthetic Diversity.</title>
        <authorList>
            <person name="Kalkreuter E."/>
            <person name="Kautsar S.A."/>
            <person name="Yang D."/>
            <person name="Bader C.D."/>
            <person name="Teijaro C.N."/>
            <person name="Fluegel L."/>
            <person name="Davis C.M."/>
            <person name="Simpson J.R."/>
            <person name="Lauterbach L."/>
            <person name="Steele A.D."/>
            <person name="Gui C."/>
            <person name="Meng S."/>
            <person name="Li G."/>
            <person name="Viehrig K."/>
            <person name="Ye F."/>
            <person name="Su P."/>
            <person name="Kiefer A.F."/>
            <person name="Nichols A."/>
            <person name="Cepeda A.J."/>
            <person name="Yan W."/>
            <person name="Fan B."/>
            <person name="Jiang Y."/>
            <person name="Adhikari A."/>
            <person name="Zheng C.-J."/>
            <person name="Schuster L."/>
            <person name="Cowan T.M."/>
            <person name="Smanski M.J."/>
            <person name="Chevrette M.G."/>
            <person name="De Carvalho L.P.S."/>
            <person name="Shen B."/>
        </authorList>
    </citation>
    <scope>NUCLEOTIDE SEQUENCE [LARGE SCALE GENOMIC DNA]</scope>
    <source>
        <strain evidence="4 5">NPDC052768</strain>
    </source>
</reference>
<comment type="caution">
    <text evidence="4">The sequence shown here is derived from an EMBL/GenBank/DDBJ whole genome shotgun (WGS) entry which is preliminary data.</text>
</comment>
<keyword evidence="4" id="KW-0032">Aminotransferase</keyword>
<dbReference type="PIRSF" id="PIRSF000390">
    <property type="entry name" value="PLP_StrS"/>
    <property type="match status" value="1"/>
</dbReference>
<gene>
    <name evidence="4" type="ORF">AB0K95_15125</name>
</gene>
<proteinExistence type="inferred from homology"/>
<dbReference type="PANTHER" id="PTHR30244:SF36">
    <property type="entry name" value="3-OXO-GLUCOSE-6-PHOSPHATE:GLUTAMATE AMINOTRANSFERASE"/>
    <property type="match status" value="1"/>
</dbReference>
<dbReference type="SUPFAM" id="SSF53383">
    <property type="entry name" value="PLP-dependent transferases"/>
    <property type="match status" value="1"/>
</dbReference>
<accession>A0ABV3JEJ6</accession>
<organism evidence="4 5">
    <name type="scientific">Streptomyces werraensis</name>
    <dbReference type="NCBI Taxonomy" id="68284"/>
    <lineage>
        <taxon>Bacteria</taxon>
        <taxon>Bacillati</taxon>
        <taxon>Actinomycetota</taxon>
        <taxon>Actinomycetes</taxon>
        <taxon>Kitasatosporales</taxon>
        <taxon>Streptomycetaceae</taxon>
        <taxon>Streptomyces</taxon>
    </lineage>
</organism>
<dbReference type="Pfam" id="PF01041">
    <property type="entry name" value="DegT_DnrJ_EryC1"/>
    <property type="match status" value="1"/>
</dbReference>
<dbReference type="RefSeq" id="WP_364022078.1">
    <property type="nucleotide sequence ID" value="NZ_JBFATD010000023.1"/>
</dbReference>
<dbReference type="GO" id="GO:0008483">
    <property type="term" value="F:transaminase activity"/>
    <property type="evidence" value="ECO:0007669"/>
    <property type="project" value="UniProtKB-KW"/>
</dbReference>
<dbReference type="Proteomes" id="UP001552527">
    <property type="component" value="Unassembled WGS sequence"/>
</dbReference>
<name>A0ABV3JEJ6_9ACTN</name>
<dbReference type="Gene3D" id="3.40.640.10">
    <property type="entry name" value="Type I PLP-dependent aspartate aminotransferase-like (Major domain)"/>
    <property type="match status" value="1"/>
</dbReference>
<dbReference type="CDD" id="cd00616">
    <property type="entry name" value="AHBA_syn"/>
    <property type="match status" value="1"/>
</dbReference>
<dbReference type="Gene3D" id="3.90.1150.10">
    <property type="entry name" value="Aspartate Aminotransferase, domain 1"/>
    <property type="match status" value="1"/>
</dbReference>
<dbReference type="EMBL" id="JBFATE010000005">
    <property type="protein sequence ID" value="MEV5246585.1"/>
    <property type="molecule type" value="Genomic_DNA"/>
</dbReference>